<dbReference type="EMBL" id="GG684148">
    <property type="protein sequence ID" value="EER01377.1"/>
    <property type="molecule type" value="Genomic_DNA"/>
</dbReference>
<dbReference type="RefSeq" id="XP_002768659.1">
    <property type="nucleotide sequence ID" value="XM_002768613.1"/>
</dbReference>
<keyword evidence="3" id="KW-1185">Reference proteome</keyword>
<sequence>LSYKIVADMHIKFTHLGSSQLIKKVKERYHFRDLQKIVRRCVRSCRACIKANAVRSFNSGGGQRHVKDLLPFQVLGVDIYLPYLKDGTS</sequence>
<dbReference type="OrthoDB" id="4369127at2759"/>
<gene>
    <name evidence="2" type="ORF">Pmar_PMAR009776</name>
</gene>
<evidence type="ECO:0000313" key="2">
    <source>
        <dbReference type="EMBL" id="EER01377.1"/>
    </source>
</evidence>
<dbReference type="Pfam" id="PF17921">
    <property type="entry name" value="Integrase_H2C2"/>
    <property type="match status" value="1"/>
</dbReference>
<feature type="domain" description="Integrase zinc-binding" evidence="1">
    <location>
        <begin position="4"/>
        <end position="53"/>
    </location>
</feature>
<feature type="non-terminal residue" evidence="2">
    <location>
        <position position="1"/>
    </location>
</feature>
<protein>
    <recommendedName>
        <fullName evidence="1">Integrase zinc-binding domain-containing protein</fullName>
    </recommendedName>
</protein>
<dbReference type="Gene3D" id="1.10.340.70">
    <property type="match status" value="1"/>
</dbReference>
<feature type="non-terminal residue" evidence="2">
    <location>
        <position position="89"/>
    </location>
</feature>
<organism evidence="3">
    <name type="scientific">Perkinsus marinus (strain ATCC 50983 / TXsc)</name>
    <dbReference type="NCBI Taxonomy" id="423536"/>
    <lineage>
        <taxon>Eukaryota</taxon>
        <taxon>Sar</taxon>
        <taxon>Alveolata</taxon>
        <taxon>Perkinsozoa</taxon>
        <taxon>Perkinsea</taxon>
        <taxon>Perkinsida</taxon>
        <taxon>Perkinsidae</taxon>
        <taxon>Perkinsus</taxon>
    </lineage>
</organism>
<evidence type="ECO:0000259" key="1">
    <source>
        <dbReference type="Pfam" id="PF17921"/>
    </source>
</evidence>
<dbReference type="AlphaFoldDB" id="C5LPG8"/>
<accession>C5LPG8</accession>
<reference evidence="2 3" key="1">
    <citation type="submission" date="2008-07" db="EMBL/GenBank/DDBJ databases">
        <authorList>
            <person name="El-Sayed N."/>
            <person name="Caler E."/>
            <person name="Inman J."/>
            <person name="Amedeo P."/>
            <person name="Hass B."/>
            <person name="Wortman J."/>
        </authorList>
    </citation>
    <scope>NUCLEOTIDE SEQUENCE [LARGE SCALE GENOMIC DNA]</scope>
    <source>
        <strain evidence="3">ATCC 50983 / TXsc</strain>
    </source>
</reference>
<dbReference type="Proteomes" id="UP000007800">
    <property type="component" value="Unassembled WGS sequence"/>
</dbReference>
<dbReference type="InterPro" id="IPR041588">
    <property type="entry name" value="Integrase_H2C2"/>
</dbReference>
<name>C5LPG8_PERM5</name>
<dbReference type="InParanoid" id="C5LPG8"/>
<proteinExistence type="predicted"/>
<dbReference type="GeneID" id="9039846"/>
<evidence type="ECO:0000313" key="3">
    <source>
        <dbReference type="Proteomes" id="UP000007800"/>
    </source>
</evidence>